<gene>
    <name evidence="2" type="ORF">BT96DRAFT_343766</name>
</gene>
<dbReference type="OrthoDB" id="2686513at2759"/>
<keyword evidence="3" id="KW-1185">Reference proteome</keyword>
<feature type="transmembrane region" description="Helical" evidence="1">
    <location>
        <begin position="31"/>
        <end position="55"/>
    </location>
</feature>
<dbReference type="EMBL" id="ML769657">
    <property type="protein sequence ID" value="KAE9390442.1"/>
    <property type="molecule type" value="Genomic_DNA"/>
</dbReference>
<accession>A0A6A4GX43</accession>
<evidence type="ECO:0000313" key="2">
    <source>
        <dbReference type="EMBL" id="KAE9390442.1"/>
    </source>
</evidence>
<feature type="transmembrane region" description="Helical" evidence="1">
    <location>
        <begin position="80"/>
        <end position="99"/>
    </location>
</feature>
<dbReference type="Proteomes" id="UP000799118">
    <property type="component" value="Unassembled WGS sequence"/>
</dbReference>
<keyword evidence="1" id="KW-0472">Membrane</keyword>
<feature type="transmembrane region" description="Helical" evidence="1">
    <location>
        <begin position="6"/>
        <end position="24"/>
    </location>
</feature>
<dbReference type="AlphaFoldDB" id="A0A6A4GX43"/>
<evidence type="ECO:0000256" key="1">
    <source>
        <dbReference type="SAM" id="Phobius"/>
    </source>
</evidence>
<keyword evidence="1" id="KW-1133">Transmembrane helix</keyword>
<evidence type="ECO:0000313" key="3">
    <source>
        <dbReference type="Proteomes" id="UP000799118"/>
    </source>
</evidence>
<reference evidence="2" key="1">
    <citation type="journal article" date="2019" name="Environ. Microbiol.">
        <title>Fungal ecological strategies reflected in gene transcription - a case study of two litter decomposers.</title>
        <authorList>
            <person name="Barbi F."/>
            <person name="Kohler A."/>
            <person name="Barry K."/>
            <person name="Baskaran P."/>
            <person name="Daum C."/>
            <person name="Fauchery L."/>
            <person name="Ihrmark K."/>
            <person name="Kuo A."/>
            <person name="LaButti K."/>
            <person name="Lipzen A."/>
            <person name="Morin E."/>
            <person name="Grigoriev I.V."/>
            <person name="Henrissat B."/>
            <person name="Lindahl B."/>
            <person name="Martin F."/>
        </authorList>
    </citation>
    <scope>NUCLEOTIDE SEQUENCE</scope>
    <source>
        <strain evidence="2">JB14</strain>
    </source>
</reference>
<keyword evidence="1" id="KW-0812">Transmembrane</keyword>
<protein>
    <submittedName>
        <fullName evidence="2">Uncharacterized protein</fullName>
    </submittedName>
</protein>
<organism evidence="2 3">
    <name type="scientific">Gymnopus androsaceus JB14</name>
    <dbReference type="NCBI Taxonomy" id="1447944"/>
    <lineage>
        <taxon>Eukaryota</taxon>
        <taxon>Fungi</taxon>
        <taxon>Dikarya</taxon>
        <taxon>Basidiomycota</taxon>
        <taxon>Agaricomycotina</taxon>
        <taxon>Agaricomycetes</taxon>
        <taxon>Agaricomycetidae</taxon>
        <taxon>Agaricales</taxon>
        <taxon>Marasmiineae</taxon>
        <taxon>Omphalotaceae</taxon>
        <taxon>Gymnopus</taxon>
    </lineage>
</organism>
<proteinExistence type="predicted"/>
<sequence>MFHEIFLAITQATVTALLTLRVYALYGCRRIILVVFLGIILLGTAMSIILTIIGIKSSTSTSSTEGCHVLSSSQSPAHTAIAWEGILVLDTALFGMTLWKGFRARLHSDATRLGVSLLSVVVRDGTIYFLITTTLNVANIISFNVPGRFQGNLSTFVGCLSVVLMSRMMLDLHEATDTGIYDHPDEVTPGRAYTH</sequence>
<name>A0A6A4GX43_9AGAR</name>